<accession>A0A433SQD2</accession>
<evidence type="ECO:0000313" key="1">
    <source>
        <dbReference type="EMBL" id="RUS71461.1"/>
    </source>
</evidence>
<protein>
    <submittedName>
        <fullName evidence="1">Uncharacterized protein</fullName>
    </submittedName>
</protein>
<proteinExistence type="predicted"/>
<keyword evidence="2" id="KW-1185">Reference proteome</keyword>
<name>A0A433SQD2_ELYCH</name>
<reference evidence="1 2" key="1">
    <citation type="submission" date="2019-01" db="EMBL/GenBank/DDBJ databases">
        <title>A draft genome assembly of the solar-powered sea slug Elysia chlorotica.</title>
        <authorList>
            <person name="Cai H."/>
            <person name="Li Q."/>
            <person name="Fang X."/>
            <person name="Li J."/>
            <person name="Curtis N.E."/>
            <person name="Altenburger A."/>
            <person name="Shibata T."/>
            <person name="Feng M."/>
            <person name="Maeda T."/>
            <person name="Schwartz J.A."/>
            <person name="Shigenobu S."/>
            <person name="Lundholm N."/>
            <person name="Nishiyama T."/>
            <person name="Yang H."/>
            <person name="Hasebe M."/>
            <person name="Li S."/>
            <person name="Pierce S.K."/>
            <person name="Wang J."/>
        </authorList>
    </citation>
    <scope>NUCLEOTIDE SEQUENCE [LARGE SCALE GENOMIC DNA]</scope>
    <source>
        <strain evidence="1">EC2010</strain>
        <tissue evidence="1">Whole organism of an adult</tissue>
    </source>
</reference>
<organism evidence="1 2">
    <name type="scientific">Elysia chlorotica</name>
    <name type="common">Eastern emerald elysia</name>
    <name type="synonym">Sea slug</name>
    <dbReference type="NCBI Taxonomy" id="188477"/>
    <lineage>
        <taxon>Eukaryota</taxon>
        <taxon>Metazoa</taxon>
        <taxon>Spiralia</taxon>
        <taxon>Lophotrochozoa</taxon>
        <taxon>Mollusca</taxon>
        <taxon>Gastropoda</taxon>
        <taxon>Heterobranchia</taxon>
        <taxon>Euthyneura</taxon>
        <taxon>Panpulmonata</taxon>
        <taxon>Sacoglossa</taxon>
        <taxon>Placobranchoidea</taxon>
        <taxon>Plakobranchidae</taxon>
        <taxon>Elysia</taxon>
    </lineage>
</organism>
<dbReference type="Proteomes" id="UP000271974">
    <property type="component" value="Unassembled WGS sequence"/>
</dbReference>
<evidence type="ECO:0000313" key="2">
    <source>
        <dbReference type="Proteomes" id="UP000271974"/>
    </source>
</evidence>
<dbReference type="OrthoDB" id="6116421at2759"/>
<gene>
    <name evidence="1" type="ORF">EGW08_020776</name>
</gene>
<sequence>MQSERVLALLDGIWRRAPNATPGFLRGKVQCRLNNTLVWLDNMPDEKKNTTVRFAISQGYQARTSAAIEEKATNLEVQARRKFMAQKRDKRRRNQRSRKIFKSLEGAVVDETLSDQVVVMIDKIKNNVRSLCGLLFTHIWEEDDGGDMLYFGRVKDVKLQTKSSKLKYRISYWAPPQQELDAEDYLITAGDLLADMDLGDLTLC</sequence>
<comment type="caution">
    <text evidence="1">The sequence shown here is derived from an EMBL/GenBank/DDBJ whole genome shotgun (WGS) entry which is preliminary data.</text>
</comment>
<dbReference type="EMBL" id="RQTK01001207">
    <property type="protein sequence ID" value="RUS71461.1"/>
    <property type="molecule type" value="Genomic_DNA"/>
</dbReference>
<dbReference type="AlphaFoldDB" id="A0A433SQD2"/>